<dbReference type="EMBL" id="QVRA01000027">
    <property type="protein sequence ID" value="RJG52421.1"/>
    <property type="molecule type" value="Genomic_DNA"/>
</dbReference>
<dbReference type="GO" id="GO:0003677">
    <property type="term" value="F:DNA binding"/>
    <property type="evidence" value="ECO:0007669"/>
    <property type="project" value="UniProtKB-UniRule"/>
</dbReference>
<gene>
    <name evidence="4" type="ORF">D0Z70_20220</name>
</gene>
<feature type="DNA-binding region" description="H-T-H motif" evidence="2">
    <location>
        <begin position="29"/>
        <end position="48"/>
    </location>
</feature>
<sequence>MGRPKELSRDRLLEAAQSIIAQSSPATLSFGILAAVANVPKSSVQAIFRSKQELLDALLDRASDAERSRFEARAGPDASIAAKVRAHIAITASEDAQAQSRIAALLAGMAGAGDRSEVATQWCSERVGDLSASTGEEARLRLAFLASEGLFFLRHVLQFPVSDTLWREIFGDIEAMTGEAGLPPQ</sequence>
<dbReference type="InterPro" id="IPR009057">
    <property type="entry name" value="Homeodomain-like_sf"/>
</dbReference>
<keyword evidence="5" id="KW-1185">Reference proteome</keyword>
<dbReference type="InterPro" id="IPR001647">
    <property type="entry name" value="HTH_TetR"/>
</dbReference>
<dbReference type="Proteomes" id="UP000283469">
    <property type="component" value="Unassembled WGS sequence"/>
</dbReference>
<evidence type="ECO:0000313" key="5">
    <source>
        <dbReference type="Proteomes" id="UP000283469"/>
    </source>
</evidence>
<name>A0A418YMQ5_9SPHN</name>
<accession>A0A418YMQ5</accession>
<keyword evidence="1 2" id="KW-0238">DNA-binding</keyword>
<reference evidence="4 5" key="1">
    <citation type="submission" date="2018-08" db="EMBL/GenBank/DDBJ databases">
        <title>Sphingobium sp. EO9.</title>
        <authorList>
            <person name="Park Y."/>
            <person name="Kim K.H."/>
            <person name="Jeon C.O."/>
        </authorList>
    </citation>
    <scope>NUCLEOTIDE SEQUENCE [LARGE SCALE GENOMIC DNA]</scope>
    <source>
        <strain evidence="4 5">EO9</strain>
    </source>
</reference>
<proteinExistence type="predicted"/>
<organism evidence="4 5">
    <name type="scientific">Sphingobium terrigena</name>
    <dbReference type="NCBI Taxonomy" id="2304063"/>
    <lineage>
        <taxon>Bacteria</taxon>
        <taxon>Pseudomonadati</taxon>
        <taxon>Pseudomonadota</taxon>
        <taxon>Alphaproteobacteria</taxon>
        <taxon>Sphingomonadales</taxon>
        <taxon>Sphingomonadaceae</taxon>
        <taxon>Sphingobium</taxon>
    </lineage>
</organism>
<evidence type="ECO:0000256" key="1">
    <source>
        <dbReference type="ARBA" id="ARBA00023125"/>
    </source>
</evidence>
<dbReference type="OrthoDB" id="9809772at2"/>
<dbReference type="Gene3D" id="1.10.357.10">
    <property type="entry name" value="Tetracycline Repressor, domain 2"/>
    <property type="match status" value="1"/>
</dbReference>
<feature type="domain" description="HTH tetR-type" evidence="3">
    <location>
        <begin position="6"/>
        <end position="66"/>
    </location>
</feature>
<evidence type="ECO:0000259" key="3">
    <source>
        <dbReference type="PROSITE" id="PS50977"/>
    </source>
</evidence>
<dbReference type="SUPFAM" id="SSF46689">
    <property type="entry name" value="Homeodomain-like"/>
    <property type="match status" value="1"/>
</dbReference>
<evidence type="ECO:0000313" key="4">
    <source>
        <dbReference type="EMBL" id="RJG52421.1"/>
    </source>
</evidence>
<dbReference type="AlphaFoldDB" id="A0A418YMQ5"/>
<evidence type="ECO:0000256" key="2">
    <source>
        <dbReference type="PROSITE-ProRule" id="PRU00335"/>
    </source>
</evidence>
<comment type="caution">
    <text evidence="4">The sequence shown here is derived from an EMBL/GenBank/DDBJ whole genome shotgun (WGS) entry which is preliminary data.</text>
</comment>
<dbReference type="RefSeq" id="WP_147418804.1">
    <property type="nucleotide sequence ID" value="NZ_QVRA01000027.1"/>
</dbReference>
<protein>
    <submittedName>
        <fullName evidence="4">TetR/AcrR family transcriptional regulator</fullName>
    </submittedName>
</protein>
<dbReference type="Pfam" id="PF17937">
    <property type="entry name" value="TetR_C_28"/>
    <property type="match status" value="1"/>
</dbReference>
<dbReference type="PROSITE" id="PS50977">
    <property type="entry name" value="HTH_TETR_2"/>
    <property type="match status" value="1"/>
</dbReference>
<dbReference type="InterPro" id="IPR041479">
    <property type="entry name" value="TetR_CgmR_C"/>
</dbReference>